<dbReference type="Gene3D" id="2.20.28.30">
    <property type="entry name" value="RNA polymerase ii, chain L"/>
    <property type="match status" value="1"/>
</dbReference>
<proteinExistence type="predicted"/>
<evidence type="ECO:0000256" key="2">
    <source>
        <dbReference type="ARBA" id="ARBA00022705"/>
    </source>
</evidence>
<dbReference type="Pfam" id="PF09723">
    <property type="entry name" value="Zn_ribbon_8"/>
    <property type="match status" value="1"/>
</dbReference>
<evidence type="ECO:0000256" key="5">
    <source>
        <dbReference type="ARBA" id="ARBA00022806"/>
    </source>
</evidence>
<keyword evidence="7" id="KW-0238">DNA-binding</keyword>
<evidence type="ECO:0000259" key="8">
    <source>
        <dbReference type="SMART" id="SM00834"/>
    </source>
</evidence>
<dbReference type="FunFam" id="2.20.28.10:FF:000003">
    <property type="entry name" value="DNA helicase"/>
    <property type="match status" value="1"/>
</dbReference>
<evidence type="ECO:0000256" key="1">
    <source>
        <dbReference type="ARBA" id="ARBA00012551"/>
    </source>
</evidence>
<evidence type="ECO:0000256" key="6">
    <source>
        <dbReference type="ARBA" id="ARBA00022840"/>
    </source>
</evidence>
<accession>A0A2M8QDH6</accession>
<comment type="caution">
    <text evidence="9">The sequence shown here is derived from an EMBL/GenBank/DDBJ whole genome shotgun (WGS) entry which is preliminary data.</text>
</comment>
<evidence type="ECO:0000313" key="9">
    <source>
        <dbReference type="EMBL" id="PJF47865.1"/>
    </source>
</evidence>
<dbReference type="GO" id="GO:0005524">
    <property type="term" value="F:ATP binding"/>
    <property type="evidence" value="ECO:0007669"/>
    <property type="project" value="UniProtKB-KW"/>
</dbReference>
<dbReference type="PANTHER" id="PTHR34404:SF3">
    <property type="entry name" value="REGULATORY PROTEIN, FMDB FAMILY"/>
    <property type="match status" value="1"/>
</dbReference>
<protein>
    <recommendedName>
        <fullName evidence="1">DNA helicase</fullName>
        <ecNumber evidence="1">3.6.4.12</ecNumber>
    </recommendedName>
</protein>
<dbReference type="NCBIfam" id="TIGR02605">
    <property type="entry name" value="CxxC_CxxC_SSSS"/>
    <property type="match status" value="1"/>
</dbReference>
<dbReference type="Proteomes" id="UP000230790">
    <property type="component" value="Unassembled WGS sequence"/>
</dbReference>
<keyword evidence="5" id="KW-0347">Helicase</keyword>
<dbReference type="EC" id="3.6.4.12" evidence="1"/>
<gene>
    <name evidence="9" type="ORF">CUN48_06390</name>
</gene>
<dbReference type="AlphaFoldDB" id="A0A2M8QDH6"/>
<dbReference type="GO" id="GO:0006260">
    <property type="term" value="P:DNA replication"/>
    <property type="evidence" value="ECO:0007669"/>
    <property type="project" value="UniProtKB-KW"/>
</dbReference>
<evidence type="ECO:0000313" key="10">
    <source>
        <dbReference type="Proteomes" id="UP000230790"/>
    </source>
</evidence>
<evidence type="ECO:0000256" key="7">
    <source>
        <dbReference type="ARBA" id="ARBA00023125"/>
    </source>
</evidence>
<reference evidence="9 10" key="1">
    <citation type="submission" date="2017-11" db="EMBL/GenBank/DDBJ databases">
        <title>Evolution of Phototrophy in the Chloroflexi Phylum Driven by Horizontal Gene Transfer.</title>
        <authorList>
            <person name="Ward L.M."/>
            <person name="Hemp J."/>
            <person name="Shih P.M."/>
            <person name="Mcglynn S.E."/>
            <person name="Fischer W."/>
        </authorList>
    </citation>
    <scope>NUCLEOTIDE SEQUENCE [LARGE SCALE GENOMIC DNA]</scope>
    <source>
        <strain evidence="9">JP3_7</strain>
    </source>
</reference>
<dbReference type="GO" id="GO:0003678">
    <property type="term" value="F:DNA helicase activity"/>
    <property type="evidence" value="ECO:0007669"/>
    <property type="project" value="UniProtKB-EC"/>
</dbReference>
<dbReference type="PANTHER" id="PTHR34404">
    <property type="entry name" value="REGULATORY PROTEIN, FMDB FAMILY"/>
    <property type="match status" value="1"/>
</dbReference>
<evidence type="ECO:0000256" key="4">
    <source>
        <dbReference type="ARBA" id="ARBA00022801"/>
    </source>
</evidence>
<keyword evidence="6" id="KW-0067">ATP-binding</keyword>
<feature type="domain" description="Putative regulatory protein FmdB zinc ribbon" evidence="8">
    <location>
        <begin position="1"/>
        <end position="44"/>
    </location>
</feature>
<sequence>MPIYEFRCAKCKTTFDKLVREEIKPQNPVICPNCGSKRTRRLVSRVSSYRSGSSGGGDCAPSG</sequence>
<keyword evidence="2" id="KW-0235">DNA replication</keyword>
<dbReference type="InterPro" id="IPR013429">
    <property type="entry name" value="Regulatory_FmdB_Zinc_ribbon"/>
</dbReference>
<keyword evidence="4" id="KW-0378">Hydrolase</keyword>
<dbReference type="GO" id="GO:0016787">
    <property type="term" value="F:hydrolase activity"/>
    <property type="evidence" value="ECO:0007669"/>
    <property type="project" value="UniProtKB-KW"/>
</dbReference>
<keyword evidence="3" id="KW-0547">Nucleotide-binding</keyword>
<dbReference type="SMART" id="SM00834">
    <property type="entry name" value="CxxC_CXXC_SSSS"/>
    <property type="match status" value="1"/>
</dbReference>
<organism evidence="9 10">
    <name type="scientific">Candidatus Thermofonsia Clade 3 bacterium</name>
    <dbReference type="NCBI Taxonomy" id="2364212"/>
    <lineage>
        <taxon>Bacteria</taxon>
        <taxon>Bacillati</taxon>
        <taxon>Chloroflexota</taxon>
        <taxon>Candidatus Thermofontia</taxon>
        <taxon>Candidatus Thermofonsia Clade 3</taxon>
    </lineage>
</organism>
<name>A0A2M8QDH6_9CHLR</name>
<evidence type="ECO:0000256" key="3">
    <source>
        <dbReference type="ARBA" id="ARBA00022741"/>
    </source>
</evidence>
<dbReference type="EMBL" id="PGTN01000032">
    <property type="protein sequence ID" value="PJF47865.1"/>
    <property type="molecule type" value="Genomic_DNA"/>
</dbReference>
<dbReference type="GO" id="GO:0003677">
    <property type="term" value="F:DNA binding"/>
    <property type="evidence" value="ECO:0007669"/>
    <property type="project" value="UniProtKB-KW"/>
</dbReference>